<dbReference type="SUPFAM" id="SSF53822">
    <property type="entry name" value="Periplasmic binding protein-like I"/>
    <property type="match status" value="1"/>
</dbReference>
<dbReference type="InterPro" id="IPR028082">
    <property type="entry name" value="Peripla_BP_I"/>
</dbReference>
<name>A0A1M7I056_9ACTN</name>
<proteinExistence type="predicted"/>
<dbReference type="Gene3D" id="3.40.50.2300">
    <property type="match status" value="2"/>
</dbReference>
<reference evidence="1 2" key="1">
    <citation type="submission" date="2016-11" db="EMBL/GenBank/DDBJ databases">
        <authorList>
            <person name="Jaros S."/>
            <person name="Januszkiewicz K."/>
            <person name="Wedrychowicz H."/>
        </authorList>
    </citation>
    <scope>NUCLEOTIDE SEQUENCE [LARGE SCALE GENOMIC DNA]</scope>
    <source>
        <strain evidence="1 2">CGMCC 4.2025</strain>
    </source>
</reference>
<organism evidence="1 2">
    <name type="scientific">Actinacidiphila paucisporea</name>
    <dbReference type="NCBI Taxonomy" id="310782"/>
    <lineage>
        <taxon>Bacteria</taxon>
        <taxon>Bacillati</taxon>
        <taxon>Actinomycetota</taxon>
        <taxon>Actinomycetes</taxon>
        <taxon>Kitasatosporales</taxon>
        <taxon>Streptomycetaceae</taxon>
        <taxon>Actinacidiphila</taxon>
    </lineage>
</organism>
<dbReference type="OrthoDB" id="3440574at2"/>
<dbReference type="STRING" id="310782.SAMN05216499_110104"/>
<evidence type="ECO:0000313" key="2">
    <source>
        <dbReference type="Proteomes" id="UP000184111"/>
    </source>
</evidence>
<accession>A0A1M7I056</accession>
<evidence type="ECO:0000313" key="1">
    <source>
        <dbReference type="EMBL" id="SHM34176.1"/>
    </source>
</evidence>
<dbReference type="RefSeq" id="WP_073499222.1">
    <property type="nucleotide sequence ID" value="NZ_FRBI01000010.1"/>
</dbReference>
<gene>
    <name evidence="1" type="ORF">SAMN05216499_110104</name>
</gene>
<protein>
    <submittedName>
        <fullName evidence="1">ABC-type branched-chain amino acid transport system, substrate-binding protein</fullName>
    </submittedName>
</protein>
<dbReference type="AlphaFoldDB" id="A0A1M7I056"/>
<keyword evidence="2" id="KW-1185">Reference proteome</keyword>
<sequence>MHLLASVRGYVARLPVGARRLLAAACVLALAAVAYGVYVPVDHLLNKPCMRKGATTVTHQGANGECVGITDGSYAFHPSLQGAEDKIREENRKIVADHPKNYVSVVMLLPISADTGSILSMPNALEQIEGAFTAQYYANRNNVAGISPYVQLLIGSDGYQANAWQAAVSTIENDHGRHIAAVTGFGLSLAGTESAIRDLTTHSIPAFGATLTSDNYDNIKGFVRVSPSNVDNMAAALSYVESDYQRAVLVEDGNAGDSYDVTLVSGFKKFSDTPGHRIVGVEPYDTTERDRDGQSAEERKRHQAEVATRISQMTTNICAAQQPRPAVVLFAGRGQDLGVLVHAFSNTCLDRQIRIVSGDDVTNLPDSPQLRADLRGHVTVDYAGVAHPGEWAPSAAADKVHAQAVKNGSQAFLTFNSYFQKRFPGGYLGDGNAMMAHDAVLTATAAIRLTEQEQPQPDAVLNELGALQGAHMVLGASGPIKFTANYQTSHTGSNPVDKPIPIIRLTPQGNPRVLTVKWSGQAPPVS</sequence>
<dbReference type="Proteomes" id="UP000184111">
    <property type="component" value="Unassembled WGS sequence"/>
</dbReference>
<dbReference type="EMBL" id="FRBI01000010">
    <property type="protein sequence ID" value="SHM34176.1"/>
    <property type="molecule type" value="Genomic_DNA"/>
</dbReference>